<dbReference type="EMBL" id="CADIKB010000076">
    <property type="protein sequence ID" value="CAB3741867.1"/>
    <property type="molecule type" value="Genomic_DNA"/>
</dbReference>
<evidence type="ECO:0000313" key="2">
    <source>
        <dbReference type="Proteomes" id="UP000494249"/>
    </source>
</evidence>
<accession>A0A6J5CPS6</accession>
<proteinExistence type="predicted"/>
<sequence length="50" mass="5656">MWNSNPTEERRYFGPIEPKALDPAALINIVKNFEFELKSELVYGGVEAGD</sequence>
<organism evidence="1 2">
    <name type="scientific">Paraburkholderia phenoliruptrix</name>
    <dbReference type="NCBI Taxonomy" id="252970"/>
    <lineage>
        <taxon>Bacteria</taxon>
        <taxon>Pseudomonadati</taxon>
        <taxon>Pseudomonadota</taxon>
        <taxon>Betaproteobacteria</taxon>
        <taxon>Burkholderiales</taxon>
        <taxon>Burkholderiaceae</taxon>
        <taxon>Paraburkholderia</taxon>
    </lineage>
</organism>
<dbReference type="RefSeq" id="WP_175145620.1">
    <property type="nucleotide sequence ID" value="NZ_CADFGL010000070.1"/>
</dbReference>
<reference evidence="1 2" key="1">
    <citation type="submission" date="2020-04" db="EMBL/GenBank/DDBJ databases">
        <authorList>
            <person name="De Canck E."/>
        </authorList>
    </citation>
    <scope>NUCLEOTIDE SEQUENCE [LARGE SCALE GENOMIC DNA]</scope>
    <source>
        <strain evidence="1 2">LMG 22037</strain>
    </source>
</reference>
<dbReference type="AlphaFoldDB" id="A0A6J5CPS6"/>
<protein>
    <submittedName>
        <fullName evidence="1">Uncharacterized protein</fullName>
    </submittedName>
</protein>
<dbReference type="Proteomes" id="UP000494249">
    <property type="component" value="Unassembled WGS sequence"/>
</dbReference>
<name>A0A6J5CPS6_9BURK</name>
<evidence type="ECO:0000313" key="1">
    <source>
        <dbReference type="EMBL" id="CAB3741867.1"/>
    </source>
</evidence>
<gene>
    <name evidence="1" type="ORF">LMG22037_06537</name>
</gene>